<protein>
    <submittedName>
        <fullName evidence="1">Transcription factor iiic-gamma subunit</fullName>
    </submittedName>
</protein>
<dbReference type="EMBL" id="JU971051">
    <property type="protein sequence ID" value="AFJ68995.1"/>
    <property type="molecule type" value="mRNA"/>
</dbReference>
<accession>I2CQ12</accession>
<dbReference type="AlphaFoldDB" id="I2CQ12"/>
<dbReference type="GO" id="GO:0006383">
    <property type="term" value="P:transcription by RNA polymerase III"/>
    <property type="evidence" value="ECO:0007669"/>
    <property type="project" value="InterPro"/>
</dbReference>
<dbReference type="GO" id="GO:0000127">
    <property type="term" value="C:transcription factor TFIIIC complex"/>
    <property type="evidence" value="ECO:0007669"/>
    <property type="project" value="TreeGrafter"/>
</dbReference>
<gene>
    <name evidence="1" type="ORF">NGATSA_2021010</name>
</gene>
<dbReference type="PANTHER" id="PTHR23082">
    <property type="entry name" value="TRANSCRIPTION INITIATION FACTOR IIIC TFIIIC , POLYPEPTIDE 3-RELATED"/>
    <property type="match status" value="1"/>
</dbReference>
<name>I2CQ12_NANGC</name>
<organism evidence="1">
    <name type="scientific">Nannochloropsis gaditana (strain CCMP526)</name>
    <name type="common">Green microalga</name>
    <name type="synonym">Microchloropsis gaditana</name>
    <dbReference type="NCBI Taxonomy" id="1093141"/>
    <lineage>
        <taxon>Eukaryota</taxon>
        <taxon>Sar</taxon>
        <taxon>Stramenopiles</taxon>
        <taxon>Ochrophyta</taxon>
        <taxon>Eustigmatophyceae</taxon>
        <taxon>Eustigmatales</taxon>
        <taxon>Monodopsidaceae</taxon>
        <taxon>Nannochloropsis</taxon>
    </lineage>
</organism>
<reference evidence="1" key="1">
    <citation type="journal article" date="2012" name="Bioengineered">
        <title>Additional insights into the genome of the oleaginous model alga Nannochloropsis gaditana.</title>
        <authorList>
            <person name="Jinkerson R.E."/>
            <person name="Radakovits R."/>
            <person name="Posewitz M.C."/>
        </authorList>
    </citation>
    <scope>NUCLEOTIDE SEQUENCE</scope>
    <source>
        <strain evidence="1">CCMP526</strain>
    </source>
</reference>
<dbReference type="InterPro" id="IPR039340">
    <property type="entry name" value="Tfc4/TFIIIC-102/Sfc4"/>
</dbReference>
<dbReference type="PANTHER" id="PTHR23082:SF0">
    <property type="entry name" value="GENERAL TRANSCRIPTION FACTOR 3C POLYPEPTIDE 3"/>
    <property type="match status" value="1"/>
</dbReference>
<sequence>MEDSNGAHGRDMEERGERLVKGATRALEQEVVYNMGRAFHQAGLLHMAVPFYQDALTIFDRYQEELRTVDGKGHVTREAAWNLVCIYREGECRELARLVVGRYLRMDRGTGIE</sequence>
<reference evidence="1" key="2">
    <citation type="journal article" date="2012" name="Nat. Commun.">
        <title>Draft genome sequence and genetic transformation of the oleaginous alga Nannochloropis gaditana.</title>
        <authorList>
            <person name="Radakovits R."/>
            <person name="Jinkerson R.E."/>
            <person name="Fuerstenberg S.I."/>
            <person name="Tae H."/>
            <person name="Settlage R.E."/>
            <person name="Boore J.L."/>
            <person name="Posewitz M.C."/>
        </authorList>
    </citation>
    <scope>NUCLEOTIDE SEQUENCE</scope>
    <source>
        <strain evidence="1">CCMP526</strain>
    </source>
</reference>
<proteinExistence type="evidence at transcript level"/>
<evidence type="ECO:0000313" key="1">
    <source>
        <dbReference type="EMBL" id="AFJ68995.1"/>
    </source>
</evidence>